<dbReference type="GO" id="GO:0003677">
    <property type="term" value="F:DNA binding"/>
    <property type="evidence" value="ECO:0007669"/>
    <property type="project" value="InterPro"/>
</dbReference>
<feature type="domain" description="Transposase IS110-like N-terminal" evidence="1">
    <location>
        <begin position="6"/>
        <end position="153"/>
    </location>
</feature>
<dbReference type="InterPro" id="IPR002525">
    <property type="entry name" value="Transp_IS110-like_N"/>
</dbReference>
<dbReference type="Proteomes" id="UP000002663">
    <property type="component" value="Chromosome"/>
</dbReference>
<dbReference type="NCBIfam" id="NF033542">
    <property type="entry name" value="transpos_IS110"/>
    <property type="match status" value="1"/>
</dbReference>
<dbReference type="EMBL" id="AP012046">
    <property type="protein sequence ID" value="BAK93452.1"/>
    <property type="molecule type" value="Genomic_DNA"/>
</dbReference>
<gene>
    <name evidence="3" type="ordered locus">TEH_01250</name>
</gene>
<dbReference type="PANTHER" id="PTHR33055:SF17">
    <property type="entry name" value="THIRD ORF IN TRANSPOSON ISC1491"/>
    <property type="match status" value="1"/>
</dbReference>
<accession>A0AAN1VPW9</accession>
<feature type="domain" description="Transposase IS116/IS110/IS902 C-terminal" evidence="2">
    <location>
        <begin position="266"/>
        <end position="347"/>
    </location>
</feature>
<name>A0AAN1VPW9_TETHN</name>
<dbReference type="AlphaFoldDB" id="A0AAN1VPW9"/>
<proteinExistence type="predicted"/>
<evidence type="ECO:0000313" key="3">
    <source>
        <dbReference type="EMBL" id="BAK93452.1"/>
    </source>
</evidence>
<dbReference type="PANTHER" id="PTHR33055">
    <property type="entry name" value="TRANSPOSASE FOR INSERTION SEQUENCE ELEMENT IS1111A"/>
    <property type="match status" value="1"/>
</dbReference>
<dbReference type="InterPro" id="IPR047650">
    <property type="entry name" value="Transpos_IS110"/>
</dbReference>
<protein>
    <submittedName>
        <fullName evidence="3">Transposase</fullName>
    </submittedName>
</protein>
<dbReference type="GO" id="GO:0004803">
    <property type="term" value="F:transposase activity"/>
    <property type="evidence" value="ECO:0007669"/>
    <property type="project" value="InterPro"/>
</dbReference>
<dbReference type="GO" id="GO:0006313">
    <property type="term" value="P:DNA transposition"/>
    <property type="evidence" value="ECO:0007669"/>
    <property type="project" value="InterPro"/>
</dbReference>
<reference evidence="3 4" key="1">
    <citation type="submission" date="2011-01" db="EMBL/GenBank/DDBJ databases">
        <title>Whole genome sequence of Tetragenococcus halophilus NBRC 12172.</title>
        <authorList>
            <person name="Nakazawa H."/>
            <person name="Omata S."/>
            <person name="Koga C."/>
            <person name="Watanabe Y."/>
            <person name="Katano Y."/>
            <person name="Ito N."/>
            <person name="Tsukatani N."/>
            <person name="Ankai A."/>
            <person name="Oguchi A."/>
            <person name="Fukui S."/>
            <person name="Yashiro I."/>
            <person name="Kamata S."/>
            <person name="Hashimoto Y."/>
            <person name="Yamazaki J."/>
            <person name="Taguchi H."/>
            <person name="Tanaka A."/>
            <person name="Koyama T."/>
            <person name="Ichige A."/>
            <person name="Hanya Y."/>
            <person name="Tanikawa S."/>
            <person name="Yamazaki S."/>
            <person name="Fujita N."/>
        </authorList>
    </citation>
    <scope>NUCLEOTIDE SEQUENCE [LARGE SCALE GENOMIC DNA]</scope>
    <source>
        <strain evidence="4">DSM 20338 / JCM 20259 / NCIMB 9735 / NBRC 12172</strain>
    </source>
</reference>
<evidence type="ECO:0000313" key="4">
    <source>
        <dbReference type="Proteomes" id="UP000002663"/>
    </source>
</evidence>
<evidence type="ECO:0000259" key="2">
    <source>
        <dbReference type="Pfam" id="PF02371"/>
    </source>
</evidence>
<dbReference type="Pfam" id="PF01548">
    <property type="entry name" value="DEDD_Tnp_IS110"/>
    <property type="match status" value="1"/>
</dbReference>
<sequence length="398" mass="47078">MFIMALDVSKGKSYMVVYKNEYCIEEREIVHTPEQFDKLLPFLKNNQVEVVFEATGVYSKCWEHFFTKNNFSYSCLNPLEAKLQIATMRQRKSDKNDAHQLAQTHLTNKRSKTFCHSNNYNELRMYSKLYDEVHSNLLVQRNYLHSELQLVFPGLEKIYSSNMTYFVLNIMDKYTHPDTVQKTSPTKIKNYILKQTGKKLSEKQAKEKALWLKFIAKEAYSVVEEDSFMVKEVKYRLKTIRSLKQQKDRISNELIHFAETCTEFKYIESIPGIGPLTAALLIAELGDIRRFDTHKQMNAYVGIDLRTYQSGTIQHKDKIQKRGNSRARMILFFTIQNMIKKQKNIRNHFIDYYYKLKKPPYVKKHKVAMIACMNKLLKTIHYLISNNEYYDYTKSPRG</sequence>
<dbReference type="Pfam" id="PF02371">
    <property type="entry name" value="Transposase_20"/>
    <property type="match status" value="1"/>
</dbReference>
<evidence type="ECO:0000259" key="1">
    <source>
        <dbReference type="Pfam" id="PF01548"/>
    </source>
</evidence>
<dbReference type="InterPro" id="IPR003346">
    <property type="entry name" value="Transposase_20"/>
</dbReference>
<dbReference type="KEGG" id="thl:TEH_01250"/>
<organism evidence="3 4">
    <name type="scientific">Tetragenococcus halophilus (strain DSM 20338 / JCM 20259 / NCIMB 9735 / NBRC 12172)</name>
    <name type="common">Pediococcus halophilus</name>
    <dbReference type="NCBI Taxonomy" id="945021"/>
    <lineage>
        <taxon>Bacteria</taxon>
        <taxon>Bacillati</taxon>
        <taxon>Bacillota</taxon>
        <taxon>Bacilli</taxon>
        <taxon>Lactobacillales</taxon>
        <taxon>Enterococcaceae</taxon>
        <taxon>Tetragenococcus</taxon>
    </lineage>
</organism>